<comment type="caution">
    <text evidence="4">The sequence shown here is derived from an EMBL/GenBank/DDBJ whole genome shotgun (WGS) entry which is preliminary data.</text>
</comment>
<evidence type="ECO:0000313" key="4">
    <source>
        <dbReference type="EMBL" id="OYD15744.1"/>
    </source>
</evidence>
<keyword evidence="3" id="KW-0414">Isoprene biosynthesis</keyword>
<evidence type="ECO:0000256" key="1">
    <source>
        <dbReference type="ARBA" id="ARBA00022679"/>
    </source>
</evidence>
<name>A0A235BU26_UNCW3</name>
<comment type="pathway">
    <text evidence="3">Isoprenoid biosynthesis; isopentenyl diphosphate biosynthesis via DXP pathway; isopentenyl diphosphate from 1-deoxy-D-xylulose 5-phosphate: step 2/6.</text>
</comment>
<dbReference type="Pfam" id="PF01128">
    <property type="entry name" value="IspD"/>
    <property type="match status" value="1"/>
</dbReference>
<comment type="similarity">
    <text evidence="3">Belongs to the IspD/TarI cytidylyltransferase family. IspD subfamily.</text>
</comment>
<dbReference type="HAMAP" id="MF_00108">
    <property type="entry name" value="IspD"/>
    <property type="match status" value="1"/>
</dbReference>
<dbReference type="GO" id="GO:0050518">
    <property type="term" value="F:2-C-methyl-D-erythritol 4-phosphate cytidylyltransferase activity"/>
    <property type="evidence" value="ECO:0007669"/>
    <property type="project" value="UniProtKB-UniRule"/>
</dbReference>
<organism evidence="4 5">
    <name type="scientific">candidate division WOR-3 bacterium JGI_Cruoil_03_51_56</name>
    <dbReference type="NCBI Taxonomy" id="1973747"/>
    <lineage>
        <taxon>Bacteria</taxon>
        <taxon>Bacteria division WOR-3</taxon>
    </lineage>
</organism>
<dbReference type="CDD" id="cd02516">
    <property type="entry name" value="CDP-ME_synthetase"/>
    <property type="match status" value="1"/>
</dbReference>
<evidence type="ECO:0000313" key="5">
    <source>
        <dbReference type="Proteomes" id="UP000215559"/>
    </source>
</evidence>
<dbReference type="UniPathway" id="UPA00056">
    <property type="reaction ID" value="UER00093"/>
</dbReference>
<dbReference type="PANTHER" id="PTHR32125:SF4">
    <property type="entry name" value="2-C-METHYL-D-ERYTHRITOL 4-PHOSPHATE CYTIDYLYLTRANSFERASE, CHLOROPLASTIC"/>
    <property type="match status" value="1"/>
</dbReference>
<feature type="site" description="Positions MEP for the nucleophilic attack" evidence="3">
    <location>
        <position position="207"/>
    </location>
</feature>
<comment type="catalytic activity">
    <reaction evidence="3">
        <text>2-C-methyl-D-erythritol 4-phosphate + CTP + H(+) = 4-CDP-2-C-methyl-D-erythritol + diphosphate</text>
        <dbReference type="Rhea" id="RHEA:13429"/>
        <dbReference type="ChEBI" id="CHEBI:15378"/>
        <dbReference type="ChEBI" id="CHEBI:33019"/>
        <dbReference type="ChEBI" id="CHEBI:37563"/>
        <dbReference type="ChEBI" id="CHEBI:57823"/>
        <dbReference type="ChEBI" id="CHEBI:58262"/>
        <dbReference type="EC" id="2.7.7.60"/>
    </reaction>
</comment>
<proteinExistence type="inferred from homology"/>
<dbReference type="EMBL" id="NOZP01000085">
    <property type="protein sequence ID" value="OYD15744.1"/>
    <property type="molecule type" value="Genomic_DNA"/>
</dbReference>
<dbReference type="InterPro" id="IPR034683">
    <property type="entry name" value="IspD/TarI"/>
</dbReference>
<sequence length="221" mass="24410">MAKNYGLVVAAGQGHRFNGLKQFALVKGHPLIIYSLTAFEKCPEVNGIVVVTNRSKLKYLEALTKRARFGKLIVIVAGGQYRSDSVKHGLDFLPEEGVVAVHDGVRPMVTPEMIARGFRLCRRTGPATYGIPITDTIKRASGRKITETVNRDRLFAIQTPQFFPIRLLRQAYDTALAKGIRATDDCTIVELLGVKSHIVVGSPRNIKVTTREDLEIVKGLL</sequence>
<dbReference type="GO" id="GO:0019288">
    <property type="term" value="P:isopentenyl diphosphate biosynthetic process, methylerythritol 4-phosphate pathway"/>
    <property type="evidence" value="ECO:0007669"/>
    <property type="project" value="UniProtKB-UniRule"/>
</dbReference>
<feature type="site" description="Positions MEP for the nucleophilic attack" evidence="3">
    <location>
        <position position="151"/>
    </location>
</feature>
<dbReference type="NCBIfam" id="TIGR00453">
    <property type="entry name" value="ispD"/>
    <property type="match status" value="1"/>
</dbReference>
<evidence type="ECO:0000256" key="3">
    <source>
        <dbReference type="HAMAP-Rule" id="MF_00108"/>
    </source>
</evidence>
<reference evidence="4 5" key="1">
    <citation type="submission" date="2017-07" db="EMBL/GenBank/DDBJ databases">
        <title>Recovery of genomes from metagenomes via a dereplication, aggregation, and scoring strategy.</title>
        <authorList>
            <person name="Sieber C.M."/>
            <person name="Probst A.J."/>
            <person name="Sharrar A."/>
            <person name="Thomas B.C."/>
            <person name="Hess M."/>
            <person name="Tringe S.G."/>
            <person name="Banfield J.F."/>
        </authorList>
    </citation>
    <scope>NUCLEOTIDE SEQUENCE [LARGE SCALE GENOMIC DNA]</scope>
    <source>
        <strain evidence="4">JGI_Cruoil_03_51_56</strain>
    </source>
</reference>
<keyword evidence="1 3" id="KW-0808">Transferase</keyword>
<dbReference type="InterPro" id="IPR001228">
    <property type="entry name" value="IspD"/>
</dbReference>
<dbReference type="PANTHER" id="PTHR32125">
    <property type="entry name" value="2-C-METHYL-D-ERYTHRITOL 4-PHOSPHATE CYTIDYLYLTRANSFERASE, CHLOROPLASTIC"/>
    <property type="match status" value="1"/>
</dbReference>
<feature type="site" description="Transition state stabilizer" evidence="3">
    <location>
        <position position="21"/>
    </location>
</feature>
<dbReference type="SUPFAM" id="SSF53448">
    <property type="entry name" value="Nucleotide-diphospho-sugar transferases"/>
    <property type="match status" value="1"/>
</dbReference>
<dbReference type="Proteomes" id="UP000215559">
    <property type="component" value="Unassembled WGS sequence"/>
</dbReference>
<gene>
    <name evidence="3 4" type="primary">ispD</name>
    <name evidence="4" type="ORF">CH330_04875</name>
</gene>
<dbReference type="EC" id="2.7.7.60" evidence="3"/>
<comment type="function">
    <text evidence="3">Catalyzes the formation of 4-diphosphocytidyl-2-C-methyl-D-erythritol from CTP and 2-C-methyl-D-erythritol 4-phosphate (MEP).</text>
</comment>
<dbReference type="FunFam" id="3.90.550.10:FF:000003">
    <property type="entry name" value="2-C-methyl-D-erythritol 4-phosphate cytidylyltransferase"/>
    <property type="match status" value="1"/>
</dbReference>
<protein>
    <recommendedName>
        <fullName evidence="3">2-C-methyl-D-erythritol 4-phosphate cytidylyltransferase</fullName>
        <ecNumber evidence="3">2.7.7.60</ecNumber>
    </recommendedName>
    <alternativeName>
        <fullName evidence="3">4-diphosphocytidyl-2C-methyl-D-erythritol synthase</fullName>
    </alternativeName>
    <alternativeName>
        <fullName evidence="3">MEP cytidylyltransferase</fullName>
        <shortName evidence="3">MCT</shortName>
    </alternativeName>
</protein>
<feature type="site" description="Transition state stabilizer" evidence="3">
    <location>
        <position position="16"/>
    </location>
</feature>
<dbReference type="Gene3D" id="3.90.550.10">
    <property type="entry name" value="Spore Coat Polysaccharide Biosynthesis Protein SpsA, Chain A"/>
    <property type="match status" value="1"/>
</dbReference>
<keyword evidence="2 3" id="KW-0548">Nucleotidyltransferase</keyword>
<accession>A0A235BU26</accession>
<dbReference type="InterPro" id="IPR050088">
    <property type="entry name" value="IspD/TarI_cytidylyltransf_bact"/>
</dbReference>
<dbReference type="AlphaFoldDB" id="A0A235BU26"/>
<evidence type="ECO:0000256" key="2">
    <source>
        <dbReference type="ARBA" id="ARBA00022695"/>
    </source>
</evidence>
<dbReference type="InterPro" id="IPR029044">
    <property type="entry name" value="Nucleotide-diphossugar_trans"/>
</dbReference>